<organism evidence="8 9">
    <name type="scientific">Galbitalea soli</name>
    <dbReference type="NCBI Taxonomy" id="1268042"/>
    <lineage>
        <taxon>Bacteria</taxon>
        <taxon>Bacillati</taxon>
        <taxon>Actinomycetota</taxon>
        <taxon>Actinomycetes</taxon>
        <taxon>Micrococcales</taxon>
        <taxon>Microbacteriaceae</taxon>
        <taxon>Galbitalea</taxon>
    </lineage>
</organism>
<dbReference type="EMBL" id="JAAGWZ010000001">
    <property type="protein sequence ID" value="NEM89786.1"/>
    <property type="molecule type" value="Genomic_DNA"/>
</dbReference>
<dbReference type="SUPFAM" id="SSF140490">
    <property type="entry name" value="Nqo1C-terminal domain-like"/>
    <property type="match status" value="1"/>
</dbReference>
<proteinExistence type="inferred from homology"/>
<dbReference type="InterPro" id="IPR011538">
    <property type="entry name" value="Nuo51_FMN-bd"/>
</dbReference>
<evidence type="ECO:0000313" key="9">
    <source>
        <dbReference type="Proteomes" id="UP000479756"/>
    </source>
</evidence>
<dbReference type="InterPro" id="IPR037225">
    <property type="entry name" value="Nuo51_FMN-bd_sf"/>
</dbReference>
<dbReference type="Gene3D" id="3.40.50.11540">
    <property type="entry name" value="NADH-ubiquinone oxidoreductase 51kDa subunit"/>
    <property type="match status" value="1"/>
</dbReference>
<keyword evidence="3" id="KW-0479">Metal-binding</keyword>
<evidence type="ECO:0000256" key="1">
    <source>
        <dbReference type="ARBA" id="ARBA00007523"/>
    </source>
</evidence>
<comment type="similarity">
    <text evidence="1">Belongs to the complex I 51 kDa subunit family.</text>
</comment>
<name>A0A7C9PKN5_9MICO</name>
<dbReference type="Pfam" id="PF10589">
    <property type="entry name" value="NADH_4Fe-4S"/>
    <property type="match status" value="1"/>
</dbReference>
<dbReference type="RefSeq" id="WP_163471383.1">
    <property type="nucleotide sequence ID" value="NZ_JAAGWZ010000001.1"/>
</dbReference>
<evidence type="ECO:0000256" key="4">
    <source>
        <dbReference type="ARBA" id="ARBA00023004"/>
    </source>
</evidence>
<dbReference type="SMART" id="SM00928">
    <property type="entry name" value="NADH_4Fe-4S"/>
    <property type="match status" value="1"/>
</dbReference>
<gene>
    <name evidence="8" type="ORF">G3T37_00265</name>
</gene>
<dbReference type="PANTHER" id="PTHR43578">
    <property type="entry name" value="NADH-QUINONE OXIDOREDUCTASE SUBUNIT F"/>
    <property type="match status" value="1"/>
</dbReference>
<feature type="domain" description="NADH-ubiquinone oxidoreductase 51kDa subunit iron-sulphur binding" evidence="7">
    <location>
        <begin position="318"/>
        <end position="363"/>
    </location>
</feature>
<keyword evidence="9" id="KW-1185">Reference proteome</keyword>
<evidence type="ECO:0000259" key="7">
    <source>
        <dbReference type="SMART" id="SM00928"/>
    </source>
</evidence>
<dbReference type="GO" id="GO:0046872">
    <property type="term" value="F:metal ion binding"/>
    <property type="evidence" value="ECO:0007669"/>
    <property type="project" value="UniProtKB-KW"/>
</dbReference>
<comment type="caution">
    <text evidence="8">The sequence shown here is derived from an EMBL/GenBank/DDBJ whole genome shotgun (WGS) entry which is preliminary data.</text>
</comment>
<dbReference type="GO" id="GO:0051539">
    <property type="term" value="F:4 iron, 4 sulfur cluster binding"/>
    <property type="evidence" value="ECO:0007669"/>
    <property type="project" value="UniProtKB-KW"/>
</dbReference>
<sequence length="413" mass="42357">MSTPTLTAATRAVTDPPAPAGTRRLFAAGAPDLAHHAATFGPLPHPDSAALVDEVQAAGLAGRGGAAFPAWRKIASAQKRAGTRDRVVVIGNGAEGEPMSAKDATLLQRAPHLVIDGLLLAGAAVGATELYLYTGAAALASVRAATLERSDARGIVLREAPDSFISGEASAVIHSIEKGRAIPRDHVVRLTTSGLRGRPTLLHNVETLAHLALVARYGADWFRSVGSREEPGTRLFTVRAPDGLRVIEAAGGVSIAEAVSLAGVDPRGFSAVLVGGYHGGWVRSEHLGRPLTREALQEFGAAPGAGILMGLPVGSCGLTAAAQIARYLASQSARQCGPCVNGLPELASVLTRLASGRRDPGLPAEVRRLAGIVTGRGSCHHPDGTARFVLSTLTAFADDVEAHLAGHCLGGAA</sequence>
<dbReference type="AlphaFoldDB" id="A0A7C9PKN5"/>
<dbReference type="Pfam" id="PF01512">
    <property type="entry name" value="Complex1_51K"/>
    <property type="match status" value="1"/>
</dbReference>
<keyword evidence="2" id="KW-0004">4Fe-4S</keyword>
<evidence type="ECO:0000256" key="2">
    <source>
        <dbReference type="ARBA" id="ARBA00022485"/>
    </source>
</evidence>
<reference evidence="8 9" key="1">
    <citation type="journal article" date="2014" name="Int. J. Syst. Evol. Microbiol.">
        <title>Description of Galbitalea soli gen. nov., sp. nov., and Frondihabitans sucicola sp. nov.</title>
        <authorList>
            <person name="Kim S.J."/>
            <person name="Lim J.M."/>
            <person name="Ahn J.H."/>
            <person name="Weon H.Y."/>
            <person name="Hamada M."/>
            <person name="Suzuki K."/>
            <person name="Ahn T.Y."/>
            <person name="Kwon S.W."/>
        </authorList>
    </citation>
    <scope>NUCLEOTIDE SEQUENCE [LARGE SCALE GENOMIC DNA]</scope>
    <source>
        <strain evidence="8 9">NBRC 108727</strain>
    </source>
</reference>
<dbReference type="InterPro" id="IPR037207">
    <property type="entry name" value="Nuop51_4Fe4S-bd_sf"/>
</dbReference>
<evidence type="ECO:0000256" key="6">
    <source>
        <dbReference type="SAM" id="MobiDB-lite"/>
    </source>
</evidence>
<dbReference type="PANTHER" id="PTHR43578:SF3">
    <property type="entry name" value="NADH-QUINONE OXIDOREDUCTASE SUBUNIT F"/>
    <property type="match status" value="1"/>
</dbReference>
<accession>A0A7C9PKN5</accession>
<evidence type="ECO:0000256" key="5">
    <source>
        <dbReference type="ARBA" id="ARBA00023014"/>
    </source>
</evidence>
<evidence type="ECO:0000313" key="8">
    <source>
        <dbReference type="EMBL" id="NEM89786.1"/>
    </source>
</evidence>
<evidence type="ECO:0000256" key="3">
    <source>
        <dbReference type="ARBA" id="ARBA00022723"/>
    </source>
</evidence>
<dbReference type="Gene3D" id="3.10.20.600">
    <property type="match status" value="1"/>
</dbReference>
<protein>
    <submittedName>
        <fullName evidence="8">NADH-quinone oxidoreductase subunit F</fullName>
    </submittedName>
</protein>
<dbReference type="SUPFAM" id="SSF142019">
    <property type="entry name" value="Nqo1 FMN-binding domain-like"/>
    <property type="match status" value="1"/>
</dbReference>
<keyword evidence="5" id="KW-0411">Iron-sulfur</keyword>
<dbReference type="InterPro" id="IPR019575">
    <property type="entry name" value="Nuop51_4Fe4S-bd"/>
</dbReference>
<keyword evidence="4" id="KW-0408">Iron</keyword>
<feature type="region of interest" description="Disordered" evidence="6">
    <location>
        <begin position="1"/>
        <end position="20"/>
    </location>
</feature>
<dbReference type="Gene3D" id="1.20.1440.230">
    <property type="entry name" value="NADH-ubiquinone oxidoreductase 51kDa subunit, iron-sulphur binding domain"/>
    <property type="match status" value="1"/>
</dbReference>
<dbReference type="Proteomes" id="UP000479756">
    <property type="component" value="Unassembled WGS sequence"/>
</dbReference>